<dbReference type="GO" id="GO:0016301">
    <property type="term" value="F:kinase activity"/>
    <property type="evidence" value="ECO:0007669"/>
    <property type="project" value="UniProtKB-KW"/>
</dbReference>
<comment type="caution">
    <text evidence="6">The sequence shown here is derived from an EMBL/GenBank/DDBJ whole genome shotgun (WGS) entry which is preliminary data.</text>
</comment>
<dbReference type="Proteomes" id="UP000229641">
    <property type="component" value="Unassembled WGS sequence"/>
</dbReference>
<feature type="domain" description="ANTAR" evidence="5">
    <location>
        <begin position="159"/>
        <end position="220"/>
    </location>
</feature>
<keyword evidence="3" id="KW-0805">Transcription regulation</keyword>
<evidence type="ECO:0000256" key="2">
    <source>
        <dbReference type="ARBA" id="ARBA00022777"/>
    </source>
</evidence>
<keyword evidence="1" id="KW-0808">Transferase</keyword>
<dbReference type="InterPro" id="IPR029016">
    <property type="entry name" value="GAF-like_dom_sf"/>
</dbReference>
<dbReference type="InterPro" id="IPR011006">
    <property type="entry name" value="CheY-like_superfamily"/>
</dbReference>
<dbReference type="InterPro" id="IPR003018">
    <property type="entry name" value="GAF"/>
</dbReference>
<evidence type="ECO:0000256" key="4">
    <source>
        <dbReference type="ARBA" id="ARBA00023163"/>
    </source>
</evidence>
<evidence type="ECO:0000313" key="6">
    <source>
        <dbReference type="EMBL" id="PIQ88249.1"/>
    </source>
</evidence>
<dbReference type="InterPro" id="IPR005561">
    <property type="entry name" value="ANTAR"/>
</dbReference>
<dbReference type="Pfam" id="PF03861">
    <property type="entry name" value="ANTAR"/>
    <property type="match status" value="1"/>
</dbReference>
<dbReference type="Gene3D" id="3.30.450.40">
    <property type="match status" value="1"/>
</dbReference>
<evidence type="ECO:0000259" key="5">
    <source>
        <dbReference type="PROSITE" id="PS50921"/>
    </source>
</evidence>
<proteinExistence type="predicted"/>
<dbReference type="SUPFAM" id="SSF52172">
    <property type="entry name" value="CheY-like"/>
    <property type="match status" value="1"/>
</dbReference>
<name>A0A2H0LUZ5_9BACT</name>
<organism evidence="6 7">
    <name type="scientific">Candidatus Ghiorseimicrobium undicola</name>
    <dbReference type="NCBI Taxonomy" id="1974746"/>
    <lineage>
        <taxon>Bacteria</taxon>
        <taxon>Pseudomonadati</taxon>
        <taxon>Candidatus Omnitrophota</taxon>
        <taxon>Candidatus Ghiorseimicrobium</taxon>
    </lineage>
</organism>
<keyword evidence="2 6" id="KW-0418">Kinase</keyword>
<dbReference type="InterPro" id="IPR036388">
    <property type="entry name" value="WH-like_DNA-bd_sf"/>
</dbReference>
<dbReference type="Gene3D" id="1.10.10.10">
    <property type="entry name" value="Winged helix-like DNA-binding domain superfamily/Winged helix DNA-binding domain"/>
    <property type="match status" value="1"/>
</dbReference>
<evidence type="ECO:0000256" key="3">
    <source>
        <dbReference type="ARBA" id="ARBA00023015"/>
    </source>
</evidence>
<dbReference type="SMART" id="SM01012">
    <property type="entry name" value="ANTAR"/>
    <property type="match status" value="1"/>
</dbReference>
<dbReference type="EMBL" id="PCWA01000113">
    <property type="protein sequence ID" value="PIQ88249.1"/>
    <property type="molecule type" value="Genomic_DNA"/>
</dbReference>
<sequence length="228" mass="25596">MADQVAALSKISQAITSDLYLEDILRLIVTVTAQVMDSKICSIMLLDDKKENLFIRATQSISESYNKKSPLKVGEGVSGKVVLSNKPRAIYDVSKEPEYKFKDIAKKEGLMSLLCVPLKVKNKAIGVLNLYTSTPHEFGEDEVNILTAVANQAAMVIENTELMVKTKIIQEELEARKIIERAKGILMKDKKIGEEEAYRLIQKYSMDRRKSMRQVAEAIILTKEIEGV</sequence>
<evidence type="ECO:0000256" key="1">
    <source>
        <dbReference type="ARBA" id="ARBA00022679"/>
    </source>
</evidence>
<dbReference type="AlphaFoldDB" id="A0A2H0LUZ5"/>
<dbReference type="SMART" id="SM00065">
    <property type="entry name" value="GAF"/>
    <property type="match status" value="1"/>
</dbReference>
<gene>
    <name evidence="6" type="ORF">COV72_09360</name>
</gene>
<keyword evidence="4" id="KW-0804">Transcription</keyword>
<evidence type="ECO:0000313" key="7">
    <source>
        <dbReference type="Proteomes" id="UP000229641"/>
    </source>
</evidence>
<accession>A0A2H0LUZ5</accession>
<dbReference type="PROSITE" id="PS50921">
    <property type="entry name" value="ANTAR"/>
    <property type="match status" value="1"/>
</dbReference>
<dbReference type="SUPFAM" id="SSF55781">
    <property type="entry name" value="GAF domain-like"/>
    <property type="match status" value="1"/>
</dbReference>
<dbReference type="Pfam" id="PF13185">
    <property type="entry name" value="GAF_2"/>
    <property type="match status" value="1"/>
</dbReference>
<protein>
    <submittedName>
        <fullName evidence="6">Histidine kinase</fullName>
    </submittedName>
</protein>
<reference evidence="6 7" key="1">
    <citation type="submission" date="2017-09" db="EMBL/GenBank/DDBJ databases">
        <title>Depth-based differentiation of microbial function through sediment-hosted aquifers and enrichment of novel symbionts in the deep terrestrial subsurface.</title>
        <authorList>
            <person name="Probst A.J."/>
            <person name="Ladd B."/>
            <person name="Jarett J.K."/>
            <person name="Geller-Mcgrath D.E."/>
            <person name="Sieber C.M."/>
            <person name="Emerson J.B."/>
            <person name="Anantharaman K."/>
            <person name="Thomas B.C."/>
            <person name="Malmstrom R."/>
            <person name="Stieglmeier M."/>
            <person name="Klingl A."/>
            <person name="Woyke T."/>
            <person name="Ryan C.M."/>
            <person name="Banfield J.F."/>
        </authorList>
    </citation>
    <scope>NUCLEOTIDE SEQUENCE [LARGE SCALE GENOMIC DNA]</scope>
    <source>
        <strain evidence="6">CG11_big_fil_rev_8_21_14_0_20_42_13</strain>
    </source>
</reference>
<dbReference type="GO" id="GO:0003723">
    <property type="term" value="F:RNA binding"/>
    <property type="evidence" value="ECO:0007669"/>
    <property type="project" value="InterPro"/>
</dbReference>